<dbReference type="AlphaFoldDB" id="A0AAD7MUK0"/>
<dbReference type="InterPro" id="IPR017896">
    <property type="entry name" value="4Fe4S_Fe-S-bd"/>
</dbReference>
<evidence type="ECO:0000256" key="2">
    <source>
        <dbReference type="ARBA" id="ARBA00022723"/>
    </source>
</evidence>
<dbReference type="GO" id="GO:0006351">
    <property type="term" value="P:DNA-templated transcription"/>
    <property type="evidence" value="ECO:0007669"/>
    <property type="project" value="InterPro"/>
</dbReference>
<evidence type="ECO:0000313" key="6">
    <source>
        <dbReference type="EMBL" id="KAJ7731309.1"/>
    </source>
</evidence>
<dbReference type="GO" id="GO:0008270">
    <property type="term" value="F:zinc ion binding"/>
    <property type="evidence" value="ECO:0007669"/>
    <property type="project" value="InterPro"/>
</dbReference>
<evidence type="ECO:0000256" key="1">
    <source>
        <dbReference type="ARBA" id="ARBA00004123"/>
    </source>
</evidence>
<dbReference type="InterPro" id="IPR001138">
    <property type="entry name" value="Zn2Cys6_DnaBD"/>
</dbReference>
<comment type="subcellular location">
    <subcellularLocation>
        <location evidence="1">Nucleus</location>
    </subcellularLocation>
</comment>
<dbReference type="CDD" id="cd12148">
    <property type="entry name" value="fungal_TF_MHR"/>
    <property type="match status" value="1"/>
</dbReference>
<dbReference type="InterPro" id="IPR007219">
    <property type="entry name" value="XnlR_reg_dom"/>
</dbReference>
<name>A0AAD7MUK0_9AGAR</name>
<dbReference type="PROSITE" id="PS50048">
    <property type="entry name" value="ZN2_CY6_FUNGAL_2"/>
    <property type="match status" value="1"/>
</dbReference>
<dbReference type="PANTHER" id="PTHR31001">
    <property type="entry name" value="UNCHARACTERIZED TRANSCRIPTIONAL REGULATORY PROTEIN"/>
    <property type="match status" value="1"/>
</dbReference>
<dbReference type="CDD" id="cd00067">
    <property type="entry name" value="GAL4"/>
    <property type="match status" value="1"/>
</dbReference>
<dbReference type="PROSITE" id="PS51379">
    <property type="entry name" value="4FE4S_FER_2"/>
    <property type="match status" value="1"/>
</dbReference>
<dbReference type="Proteomes" id="UP001215280">
    <property type="component" value="Unassembled WGS sequence"/>
</dbReference>
<evidence type="ECO:0000259" key="5">
    <source>
        <dbReference type="PROSITE" id="PS51379"/>
    </source>
</evidence>
<dbReference type="InterPro" id="IPR050613">
    <property type="entry name" value="Sec_Metabolite_Reg"/>
</dbReference>
<dbReference type="Gene3D" id="4.10.240.10">
    <property type="entry name" value="Zn(2)-C6 fungal-type DNA-binding domain"/>
    <property type="match status" value="1"/>
</dbReference>
<dbReference type="GO" id="GO:0000981">
    <property type="term" value="F:DNA-binding transcription factor activity, RNA polymerase II-specific"/>
    <property type="evidence" value="ECO:0007669"/>
    <property type="project" value="InterPro"/>
</dbReference>
<proteinExistence type="predicted"/>
<evidence type="ECO:0000313" key="7">
    <source>
        <dbReference type="Proteomes" id="UP001215280"/>
    </source>
</evidence>
<dbReference type="PANTHER" id="PTHR31001:SF56">
    <property type="entry name" value="ZN(2)-C6 FUNGAL-TYPE DOMAIN-CONTAINING PROTEIN"/>
    <property type="match status" value="1"/>
</dbReference>
<keyword evidence="7" id="KW-1185">Reference proteome</keyword>
<dbReference type="PROSITE" id="PS00463">
    <property type="entry name" value="ZN2_CY6_FUNGAL_1"/>
    <property type="match status" value="1"/>
</dbReference>
<evidence type="ECO:0000259" key="4">
    <source>
        <dbReference type="PROSITE" id="PS50048"/>
    </source>
</evidence>
<accession>A0AAD7MUK0</accession>
<dbReference type="Pfam" id="PF04082">
    <property type="entry name" value="Fungal_trans"/>
    <property type="match status" value="1"/>
</dbReference>
<dbReference type="InterPro" id="IPR036864">
    <property type="entry name" value="Zn2-C6_fun-type_DNA-bd_sf"/>
</dbReference>
<comment type="caution">
    <text evidence="6">The sequence shown here is derived from an EMBL/GenBank/DDBJ whole genome shotgun (WGS) entry which is preliminary data.</text>
</comment>
<organism evidence="6 7">
    <name type="scientific">Mycena maculata</name>
    <dbReference type="NCBI Taxonomy" id="230809"/>
    <lineage>
        <taxon>Eukaryota</taxon>
        <taxon>Fungi</taxon>
        <taxon>Dikarya</taxon>
        <taxon>Basidiomycota</taxon>
        <taxon>Agaricomycotina</taxon>
        <taxon>Agaricomycetes</taxon>
        <taxon>Agaricomycetidae</taxon>
        <taxon>Agaricales</taxon>
        <taxon>Marasmiineae</taxon>
        <taxon>Mycenaceae</taxon>
        <taxon>Mycena</taxon>
    </lineage>
</organism>
<keyword evidence="3" id="KW-0539">Nucleus</keyword>
<gene>
    <name evidence="6" type="ORF">DFH07DRAFT_929295</name>
</gene>
<dbReference type="GO" id="GO:0005634">
    <property type="term" value="C:nucleus"/>
    <property type="evidence" value="ECO:0007669"/>
    <property type="project" value="UniProtKB-SubCell"/>
</dbReference>
<keyword evidence="2" id="KW-0479">Metal-binding</keyword>
<evidence type="ECO:0000256" key="3">
    <source>
        <dbReference type="ARBA" id="ARBA00023242"/>
    </source>
</evidence>
<feature type="domain" description="4Fe-4S ferredoxin-type" evidence="5">
    <location>
        <begin position="33"/>
        <end position="65"/>
    </location>
</feature>
<dbReference type="GO" id="GO:0003677">
    <property type="term" value="F:DNA binding"/>
    <property type="evidence" value="ECO:0007669"/>
    <property type="project" value="InterPro"/>
</dbReference>
<feature type="domain" description="Zn(2)-C6 fungal-type" evidence="4">
    <location>
        <begin position="26"/>
        <end position="55"/>
    </location>
</feature>
<protein>
    <submittedName>
        <fullName evidence="6">Fungal-specific transcription factor domain-containing protein</fullName>
    </submittedName>
</protein>
<reference evidence="6" key="1">
    <citation type="submission" date="2023-03" db="EMBL/GenBank/DDBJ databases">
        <title>Massive genome expansion in bonnet fungi (Mycena s.s.) driven by repeated elements and novel gene families across ecological guilds.</title>
        <authorList>
            <consortium name="Lawrence Berkeley National Laboratory"/>
            <person name="Harder C.B."/>
            <person name="Miyauchi S."/>
            <person name="Viragh M."/>
            <person name="Kuo A."/>
            <person name="Thoen E."/>
            <person name="Andreopoulos B."/>
            <person name="Lu D."/>
            <person name="Skrede I."/>
            <person name="Drula E."/>
            <person name="Henrissat B."/>
            <person name="Morin E."/>
            <person name="Kohler A."/>
            <person name="Barry K."/>
            <person name="LaButti K."/>
            <person name="Morin E."/>
            <person name="Salamov A."/>
            <person name="Lipzen A."/>
            <person name="Mereny Z."/>
            <person name="Hegedus B."/>
            <person name="Baldrian P."/>
            <person name="Stursova M."/>
            <person name="Weitz H."/>
            <person name="Taylor A."/>
            <person name="Grigoriev I.V."/>
            <person name="Nagy L.G."/>
            <person name="Martin F."/>
            <person name="Kauserud H."/>
        </authorList>
    </citation>
    <scope>NUCLEOTIDE SEQUENCE</scope>
    <source>
        <strain evidence="6">CBHHK188m</strain>
    </source>
</reference>
<dbReference type="EMBL" id="JARJLG010000184">
    <property type="protein sequence ID" value="KAJ7731309.1"/>
    <property type="molecule type" value="Genomic_DNA"/>
</dbReference>
<dbReference type="SMART" id="SM00906">
    <property type="entry name" value="Fungal_trans"/>
    <property type="match status" value="1"/>
</dbReference>
<sequence>MALNPAFKSLSDQEKIEIKRMAGKAPCAECKRLKLKCDRSIPCASCVRRSCGETCPTGTYRPTGRGRRSVPTEASRLKRTVAEMEDRIKELEITITTNCDYHLPFCPYLGVSVKKLDSSLDNLADSLGAMSVNDTGEAQYFGRTAGTEALLSMGNESITEGVASTFVAITDSFSFGPGEVMSWNPEHALIQFSVRLPTNSRAWELCEVYFQNGCWSGTPLMREEFTELLSEVYGSPEGSGPRSLSPSCSVHQMAVLYGVFALGALVDLTLLPYNHQSEYYFDLARAALSVVSVFDNPSLATVQALVLVSVFLSHGGSRFSMEGAWSTISMASHICQTMGLHNGRPQPGLTPRQLQRQRALFWETYSIETLQSLAVGRPAGTYLASISCPFPTDDEQQLDDTGGITHGYYRRRWEFVKQVAAPVAESCLTARVPGYDVIVDLDQRIRKFMQSPMCTKLSAAADQSSPSAYFQSRMVHQACTTMLLYIHNNNFMQAMRENPDDPYYTPHASSFLSAYRYASEIIKAGIENFTHHPELFLRWWSIWKSLFNAAIIVGGIAAQCPQNVYGPRALLELFVAVDLFERGAATSFRARGALNVLRRLRDKAITAYAKRAGGAGPHDEADAALAVFAGATRIVAQSILARQHCVRALELYPTPPHTPPLAFKHEQETASVFNLGPCWPAAGLDPALEEYLSASSGEIAMAPRRDDGGLAAPPGDLAQYAEASESGQTAFEIPPFFLEGDQEPQWNAFLQNL</sequence>